<gene>
    <name evidence="1" type="ORF">JMUB3870_2228</name>
</gene>
<dbReference type="RefSeq" id="WP_155283116.1">
    <property type="nucleotide sequence ID" value="NZ_AP019831.1"/>
</dbReference>
<evidence type="ECO:0000313" key="1">
    <source>
        <dbReference type="EMBL" id="BBM46101.1"/>
    </source>
</evidence>
<protein>
    <submittedName>
        <fullName evidence="1">Uncharacterized protein</fullName>
    </submittedName>
</protein>
<reference evidence="1 2" key="1">
    <citation type="submission" date="2019-07" db="EMBL/GenBank/DDBJ databases">
        <title>Complete Genome Sequence of Leptotrichia trevisanii Strain JMUB3870.</title>
        <authorList>
            <person name="Watanabe S."/>
            <person name="Cui L."/>
        </authorList>
    </citation>
    <scope>NUCLEOTIDE SEQUENCE [LARGE SCALE GENOMIC DNA]</scope>
    <source>
        <strain evidence="1 2">JMUB3870</strain>
    </source>
</reference>
<sequence length="51" mass="6148">MRIEKIGIDRNSANIAIRKYKLYLETENSIEKLKKNRNIKKLAILKNVWYI</sequence>
<dbReference type="Proteomes" id="UP000422644">
    <property type="component" value="Chromosome"/>
</dbReference>
<organism evidence="1 2">
    <name type="scientific">Leptotrichia trevisanii</name>
    <dbReference type="NCBI Taxonomy" id="109328"/>
    <lineage>
        <taxon>Bacteria</taxon>
        <taxon>Fusobacteriati</taxon>
        <taxon>Fusobacteriota</taxon>
        <taxon>Fusobacteriia</taxon>
        <taxon>Fusobacteriales</taxon>
        <taxon>Leptotrichiaceae</taxon>
        <taxon>Leptotrichia</taxon>
    </lineage>
</organism>
<proteinExistence type="predicted"/>
<dbReference type="EMBL" id="AP019831">
    <property type="protein sequence ID" value="BBM46101.1"/>
    <property type="molecule type" value="Genomic_DNA"/>
</dbReference>
<name>A0A510K5Q9_9FUSO</name>
<dbReference type="AlphaFoldDB" id="A0A510K5Q9"/>
<keyword evidence="2" id="KW-1185">Reference proteome</keyword>
<accession>A0A510K5Q9</accession>
<evidence type="ECO:0000313" key="2">
    <source>
        <dbReference type="Proteomes" id="UP000422644"/>
    </source>
</evidence>